<feature type="transmembrane region" description="Helical" evidence="5">
    <location>
        <begin position="163"/>
        <end position="181"/>
    </location>
</feature>
<accession>A0A2D0NFN7</accession>
<reference evidence="7 8" key="1">
    <citation type="submission" date="2017-10" db="EMBL/GenBank/DDBJ databases">
        <title>The draft genome sequence of Lewinella nigricans NBRC 102662.</title>
        <authorList>
            <person name="Wang K."/>
        </authorList>
    </citation>
    <scope>NUCLEOTIDE SEQUENCE [LARGE SCALE GENOMIC DNA]</scope>
    <source>
        <strain evidence="7 8">NBRC 102662</strain>
    </source>
</reference>
<dbReference type="EMBL" id="PDUD01000010">
    <property type="protein sequence ID" value="PHN07314.1"/>
    <property type="molecule type" value="Genomic_DNA"/>
</dbReference>
<gene>
    <name evidence="7" type="ORF">CRP01_06700</name>
</gene>
<evidence type="ECO:0000256" key="1">
    <source>
        <dbReference type="ARBA" id="ARBA00004141"/>
    </source>
</evidence>
<evidence type="ECO:0000313" key="8">
    <source>
        <dbReference type="Proteomes" id="UP000223913"/>
    </source>
</evidence>
<comment type="caution">
    <text evidence="7">The sequence shown here is derived from an EMBL/GenBank/DDBJ whole genome shotgun (WGS) entry which is preliminary data.</text>
</comment>
<keyword evidence="2 5" id="KW-0812">Transmembrane</keyword>
<dbReference type="Proteomes" id="UP000223913">
    <property type="component" value="Unassembled WGS sequence"/>
</dbReference>
<feature type="transmembrane region" description="Helical" evidence="5">
    <location>
        <begin position="121"/>
        <end position="142"/>
    </location>
</feature>
<evidence type="ECO:0000259" key="6">
    <source>
        <dbReference type="Pfam" id="PF04932"/>
    </source>
</evidence>
<dbReference type="AlphaFoldDB" id="A0A2D0NFN7"/>
<feature type="transmembrane region" description="Helical" evidence="5">
    <location>
        <begin position="66"/>
        <end position="84"/>
    </location>
</feature>
<protein>
    <recommendedName>
        <fullName evidence="6">O-antigen ligase-related domain-containing protein</fullName>
    </recommendedName>
</protein>
<dbReference type="InterPro" id="IPR007016">
    <property type="entry name" value="O-antigen_ligase-rel_domated"/>
</dbReference>
<feature type="transmembrane region" description="Helical" evidence="5">
    <location>
        <begin position="390"/>
        <end position="408"/>
    </location>
</feature>
<dbReference type="InterPro" id="IPR051533">
    <property type="entry name" value="WaaL-like"/>
</dbReference>
<organism evidence="7 8">
    <name type="scientific">Flavilitoribacter nigricans (strain ATCC 23147 / DSM 23189 / NBRC 102662 / NCIMB 1420 / SS-2)</name>
    <name type="common">Lewinella nigricans</name>
    <dbReference type="NCBI Taxonomy" id="1122177"/>
    <lineage>
        <taxon>Bacteria</taxon>
        <taxon>Pseudomonadati</taxon>
        <taxon>Bacteroidota</taxon>
        <taxon>Saprospiria</taxon>
        <taxon>Saprospirales</taxon>
        <taxon>Lewinellaceae</taxon>
        <taxon>Flavilitoribacter</taxon>
    </lineage>
</organism>
<comment type="subcellular location">
    <subcellularLocation>
        <location evidence="1">Membrane</location>
        <topology evidence="1">Multi-pass membrane protein</topology>
    </subcellularLocation>
</comment>
<feature type="transmembrane region" description="Helical" evidence="5">
    <location>
        <begin position="368"/>
        <end position="384"/>
    </location>
</feature>
<evidence type="ECO:0000256" key="5">
    <source>
        <dbReference type="SAM" id="Phobius"/>
    </source>
</evidence>
<name>A0A2D0NFN7_FLAN2</name>
<dbReference type="PANTHER" id="PTHR37422">
    <property type="entry name" value="TEICHURONIC ACID BIOSYNTHESIS PROTEIN TUAE"/>
    <property type="match status" value="1"/>
</dbReference>
<keyword evidence="8" id="KW-1185">Reference proteome</keyword>
<feature type="transmembrane region" description="Helical" evidence="5">
    <location>
        <begin position="201"/>
        <end position="225"/>
    </location>
</feature>
<proteinExistence type="predicted"/>
<feature type="transmembrane region" description="Helical" evidence="5">
    <location>
        <begin position="337"/>
        <end position="361"/>
    </location>
</feature>
<evidence type="ECO:0000256" key="4">
    <source>
        <dbReference type="ARBA" id="ARBA00023136"/>
    </source>
</evidence>
<keyword evidence="3 5" id="KW-1133">Transmembrane helix</keyword>
<feature type="transmembrane region" description="Helical" evidence="5">
    <location>
        <begin position="237"/>
        <end position="258"/>
    </location>
</feature>
<dbReference type="RefSeq" id="WP_099149244.1">
    <property type="nucleotide sequence ID" value="NZ_PDUD01000010.1"/>
</dbReference>
<feature type="transmembrane region" description="Helical" evidence="5">
    <location>
        <begin position="96"/>
        <end position="115"/>
    </location>
</feature>
<sequence>MTKKKFILAFCGLYLVSMSFSPALLSISMMGLAVAALIRFEPEGSWRPAWDVPAILRLIQPWKQPALAAIGVLFLIVLFSGVMGGDLSYWAARLRIKIPLLVIPLMFLMFPRFKAKEVHGLYYLLILWMSLMSLGTGINYWLQAETINELIKQGQPMPTPGNHIRFSILLAYAVICGAYLYTRKYYVKYPWERKLLAGLTVFLFLFLHFLSVRSGLVVLYSVILVMGLRYIYQTRRYAIGAIGLAILFLMPVAAYYLVPSFRAKIEYMSYDRWMHRQEMGALYADSGRITSLEVGYQIFREHPVFGIGVGHIQREVNRKFASEYPDLPNPLMPHNQLLYVLATTGILGLSLFIPAFVFPVWYQKNYRHPMVLASFIVFTVLIMLEHNLEITGGIAFYTFFLCLLLNHLNVKTEK</sequence>
<evidence type="ECO:0000256" key="2">
    <source>
        <dbReference type="ARBA" id="ARBA00022692"/>
    </source>
</evidence>
<dbReference type="Pfam" id="PF04932">
    <property type="entry name" value="Wzy_C"/>
    <property type="match status" value="1"/>
</dbReference>
<evidence type="ECO:0000313" key="7">
    <source>
        <dbReference type="EMBL" id="PHN07314.1"/>
    </source>
</evidence>
<evidence type="ECO:0000256" key="3">
    <source>
        <dbReference type="ARBA" id="ARBA00022989"/>
    </source>
</evidence>
<feature type="domain" description="O-antigen ligase-related" evidence="6">
    <location>
        <begin position="200"/>
        <end position="353"/>
    </location>
</feature>
<dbReference type="PANTHER" id="PTHR37422:SF13">
    <property type="entry name" value="LIPOPOLYSACCHARIDE BIOSYNTHESIS PROTEIN PA4999-RELATED"/>
    <property type="match status" value="1"/>
</dbReference>
<dbReference type="OrthoDB" id="1492360at2"/>
<dbReference type="GO" id="GO:0016020">
    <property type="term" value="C:membrane"/>
    <property type="evidence" value="ECO:0007669"/>
    <property type="project" value="UniProtKB-SubCell"/>
</dbReference>
<keyword evidence="4 5" id="KW-0472">Membrane</keyword>